<keyword evidence="2" id="KW-1185">Reference proteome</keyword>
<name>A0A9X2GXY1_9ACTN</name>
<dbReference type="Proteomes" id="UP001139648">
    <property type="component" value="Unassembled WGS sequence"/>
</dbReference>
<evidence type="ECO:0000313" key="2">
    <source>
        <dbReference type="Proteomes" id="UP001139648"/>
    </source>
</evidence>
<protein>
    <submittedName>
        <fullName evidence="1">Uncharacterized protein</fullName>
    </submittedName>
</protein>
<sequence>MTTMTTTMTTTTSTPLHEFGTSSVHTSIYRNGAEYTWVRSPGAAYPVPLPALSADLRALLGSVHPALRLPDVDGSMYYSADGTLPAASWLAFDEDLVRPMLQDALRQAGAALAALHALPPPGEVRRRHPGPARLASWLRGRCESPASVRLREHALARLGRSRWERLQAICADLGAAPAGSLLHGAASMALIVPVKGGGGNLLAGEDLSRGPWWLDVGWLVAELVELHQAVLAGIAPALEFSYRGLAGALLEGYGRVPDVETLGALAVLRVLTHARDYAAYIGWDDQLHLYVEIVAGLFDQRLGAEAARTIVGRPALESDG</sequence>
<organism evidence="1 2">
    <name type="scientific">Nonomuraea thailandensis</name>
    <dbReference type="NCBI Taxonomy" id="1188745"/>
    <lineage>
        <taxon>Bacteria</taxon>
        <taxon>Bacillati</taxon>
        <taxon>Actinomycetota</taxon>
        <taxon>Actinomycetes</taxon>
        <taxon>Streptosporangiales</taxon>
        <taxon>Streptosporangiaceae</taxon>
        <taxon>Nonomuraea</taxon>
    </lineage>
</organism>
<gene>
    <name evidence="1" type="ORF">HD597_012836</name>
</gene>
<dbReference type="EMBL" id="JAMZEB010000003">
    <property type="protein sequence ID" value="MCP2365732.1"/>
    <property type="molecule type" value="Genomic_DNA"/>
</dbReference>
<reference evidence="1" key="1">
    <citation type="submission" date="2022-06" db="EMBL/GenBank/DDBJ databases">
        <title>Sequencing the genomes of 1000 actinobacteria strains.</title>
        <authorList>
            <person name="Klenk H.-P."/>
        </authorList>
    </citation>
    <scope>NUCLEOTIDE SEQUENCE</scope>
    <source>
        <strain evidence="1">DSM 46694</strain>
    </source>
</reference>
<dbReference type="AlphaFoldDB" id="A0A9X2GXY1"/>
<accession>A0A9X2GXY1</accession>
<dbReference type="RefSeq" id="WP_253760201.1">
    <property type="nucleotide sequence ID" value="NZ_BAABKA010000126.1"/>
</dbReference>
<comment type="caution">
    <text evidence="1">The sequence shown here is derived from an EMBL/GenBank/DDBJ whole genome shotgun (WGS) entry which is preliminary data.</text>
</comment>
<evidence type="ECO:0000313" key="1">
    <source>
        <dbReference type="EMBL" id="MCP2365732.1"/>
    </source>
</evidence>
<proteinExistence type="predicted"/>